<dbReference type="Pfam" id="PF09699">
    <property type="entry name" value="Paired_CXXCH_1"/>
    <property type="match status" value="1"/>
</dbReference>
<feature type="domain" description="Doubled CXXCH motif" evidence="2">
    <location>
        <begin position="104"/>
        <end position="132"/>
    </location>
</feature>
<gene>
    <name evidence="3" type="ORF">SE37_00575</name>
</gene>
<dbReference type="InterPro" id="IPR036280">
    <property type="entry name" value="Multihaem_cyt_sf"/>
</dbReference>
<evidence type="ECO:0000256" key="1">
    <source>
        <dbReference type="SAM" id="SignalP"/>
    </source>
</evidence>
<dbReference type="RefSeq" id="WP_039642799.1">
    <property type="nucleotide sequence ID" value="NZ_JXBL01000001.1"/>
</dbReference>
<reference evidence="3 4" key="1">
    <citation type="submission" date="2015-01" db="EMBL/GenBank/DDBJ databases">
        <title>Genome sequence of the anaerobic bacterium Geobacter soli GSS01, a dissimilatory Fe(III) reducer from soil.</title>
        <authorList>
            <person name="Yang G."/>
            <person name="Zhou S."/>
        </authorList>
    </citation>
    <scope>NUCLEOTIDE SEQUENCE [LARGE SCALE GENOMIC DNA]</scope>
    <source>
        <strain evidence="3 4">GSS01</strain>
    </source>
</reference>
<organism evidence="3 4">
    <name type="scientific">Geobacter soli</name>
    <dbReference type="NCBI Taxonomy" id="1510391"/>
    <lineage>
        <taxon>Bacteria</taxon>
        <taxon>Pseudomonadati</taxon>
        <taxon>Thermodesulfobacteriota</taxon>
        <taxon>Desulfuromonadia</taxon>
        <taxon>Geobacterales</taxon>
        <taxon>Geobacteraceae</taxon>
        <taxon>Geobacter</taxon>
    </lineage>
</organism>
<accession>A0A0C1TPF6</accession>
<keyword evidence="4" id="KW-1185">Reference proteome</keyword>
<dbReference type="Proteomes" id="UP000031433">
    <property type="component" value="Unassembled WGS sequence"/>
</dbReference>
<sequence>MAVRTLLVCLTALWTMLSRAPFLYAETVSHFGQVVDAAGATEDCLSCHDGQIATDVGYCLGACALSSAHPVNRPYPPRGKEQSFRSAEELKGAGIRFINGTMVCISCHDLHNPGRHQLVIEMNESRLCLACHLK</sequence>
<feature type="signal peptide" evidence="1">
    <location>
        <begin position="1"/>
        <end position="25"/>
    </location>
</feature>
<dbReference type="SUPFAM" id="SSF48695">
    <property type="entry name" value="Multiheme cytochromes"/>
    <property type="match status" value="1"/>
</dbReference>
<dbReference type="EMBL" id="JXBL01000001">
    <property type="protein sequence ID" value="KIE41233.1"/>
    <property type="molecule type" value="Genomic_DNA"/>
</dbReference>
<keyword evidence="1" id="KW-0732">Signal</keyword>
<evidence type="ECO:0000259" key="2">
    <source>
        <dbReference type="Pfam" id="PF09699"/>
    </source>
</evidence>
<evidence type="ECO:0000313" key="3">
    <source>
        <dbReference type="EMBL" id="KIE41233.1"/>
    </source>
</evidence>
<dbReference type="Gene3D" id="1.10.780.10">
    <property type="entry name" value="Hydroxylamine Oxidoreductase, Chain A, domain 1"/>
    <property type="match status" value="1"/>
</dbReference>
<comment type="caution">
    <text evidence="3">The sequence shown here is derived from an EMBL/GenBank/DDBJ whole genome shotgun (WGS) entry which is preliminary data.</text>
</comment>
<feature type="chain" id="PRO_5002153135" evidence="1">
    <location>
        <begin position="26"/>
        <end position="134"/>
    </location>
</feature>
<dbReference type="InterPro" id="IPR010177">
    <property type="entry name" value="Paired_CXXCH_1"/>
</dbReference>
<protein>
    <submittedName>
        <fullName evidence="3">Cytochrome C</fullName>
    </submittedName>
</protein>
<name>A0A0C1TPF6_9BACT</name>
<evidence type="ECO:0000313" key="4">
    <source>
        <dbReference type="Proteomes" id="UP000031433"/>
    </source>
</evidence>
<proteinExistence type="predicted"/>
<dbReference type="AlphaFoldDB" id="A0A0C1TPF6"/>